<protein>
    <recommendedName>
        <fullName evidence="2">Prephenate/arogenate dehydrogenase domain-containing protein</fullName>
    </recommendedName>
</protein>
<keyword evidence="1" id="KW-0560">Oxidoreductase</keyword>
<proteinExistence type="predicted"/>
<dbReference type="GO" id="GO:0006571">
    <property type="term" value="P:tyrosine biosynthetic process"/>
    <property type="evidence" value="ECO:0007669"/>
    <property type="project" value="InterPro"/>
</dbReference>
<dbReference type="SUPFAM" id="SSF48179">
    <property type="entry name" value="6-phosphogluconate dehydrogenase C-terminal domain-like"/>
    <property type="match status" value="1"/>
</dbReference>
<feature type="domain" description="Prephenate/arogenate dehydrogenase" evidence="2">
    <location>
        <begin position="3"/>
        <end position="287"/>
    </location>
</feature>
<dbReference type="PANTHER" id="PTHR21363:SF0">
    <property type="entry name" value="PREPHENATE DEHYDROGENASE [NADP(+)]"/>
    <property type="match status" value="1"/>
</dbReference>
<dbReference type="GO" id="GO:0008977">
    <property type="term" value="F:prephenate dehydrogenase (NAD+) activity"/>
    <property type="evidence" value="ECO:0007669"/>
    <property type="project" value="InterPro"/>
</dbReference>
<dbReference type="GO" id="GO:0004665">
    <property type="term" value="F:prephenate dehydrogenase (NADP+) activity"/>
    <property type="evidence" value="ECO:0007669"/>
    <property type="project" value="InterPro"/>
</dbReference>
<dbReference type="InterPro" id="IPR036291">
    <property type="entry name" value="NAD(P)-bd_dom_sf"/>
</dbReference>
<accession>A0A7G9ZDC1</accession>
<dbReference type="Pfam" id="PF20463">
    <property type="entry name" value="PDH_C"/>
    <property type="match status" value="1"/>
</dbReference>
<dbReference type="SUPFAM" id="SSF51735">
    <property type="entry name" value="NAD(P)-binding Rossmann-fold domains"/>
    <property type="match status" value="1"/>
</dbReference>
<evidence type="ECO:0000256" key="1">
    <source>
        <dbReference type="ARBA" id="ARBA00023002"/>
    </source>
</evidence>
<dbReference type="Gene3D" id="3.40.50.720">
    <property type="entry name" value="NAD(P)-binding Rossmann-like Domain"/>
    <property type="match status" value="1"/>
</dbReference>
<gene>
    <name evidence="3" type="ORF">DKLEMCON_00037</name>
</gene>
<name>A0A7G9ZDC1_9EURY</name>
<dbReference type="InterPro" id="IPR046825">
    <property type="entry name" value="PDH_C"/>
</dbReference>
<reference evidence="3" key="1">
    <citation type="submission" date="2020-06" db="EMBL/GenBank/DDBJ databases">
        <title>Unique genomic features of the anaerobic methanotrophic archaea.</title>
        <authorList>
            <person name="Chadwick G.L."/>
            <person name="Skennerton C.T."/>
            <person name="Laso-Perez R."/>
            <person name="Leu A.O."/>
            <person name="Speth D.R."/>
            <person name="Yu H."/>
            <person name="Morgan-Lang C."/>
            <person name="Hatzenpichler R."/>
            <person name="Goudeau D."/>
            <person name="Malmstrom R."/>
            <person name="Brazelton W.J."/>
            <person name="Woyke T."/>
            <person name="Hallam S.J."/>
            <person name="Tyson G.W."/>
            <person name="Wegener G."/>
            <person name="Boetius A."/>
            <person name="Orphan V."/>
        </authorList>
    </citation>
    <scope>NUCLEOTIDE SEQUENCE</scope>
</reference>
<dbReference type="EMBL" id="MT631717">
    <property type="protein sequence ID" value="QNO58255.1"/>
    <property type="molecule type" value="Genomic_DNA"/>
</dbReference>
<evidence type="ECO:0000259" key="2">
    <source>
        <dbReference type="PROSITE" id="PS51176"/>
    </source>
</evidence>
<dbReference type="Gene3D" id="1.10.3660.10">
    <property type="entry name" value="6-phosphogluconate dehydrogenase C-terminal like domain"/>
    <property type="match status" value="1"/>
</dbReference>
<dbReference type="PANTHER" id="PTHR21363">
    <property type="entry name" value="PREPHENATE DEHYDROGENASE"/>
    <property type="match status" value="1"/>
</dbReference>
<evidence type="ECO:0000313" key="3">
    <source>
        <dbReference type="EMBL" id="QNO58255.1"/>
    </source>
</evidence>
<dbReference type="PROSITE" id="PS51176">
    <property type="entry name" value="PDH_ADH"/>
    <property type="match status" value="1"/>
</dbReference>
<sequence>MCMRLTIIGGAGAMGRWFAAFFKANGIEVRIVDTNANTGEIAKRLDVRFLNTDVLKDGKLNEEILDADVVLISVPIDITARVIERVGPKMHAGSLLMDITTVKKMPVETMQRCTNVGVEILGSHPLFGPSTKTMQGQTVIFVPSKKGQLYERIYELFKSSGAKIEFLTATEHDEIMAVIQGLTHFVLISFGIALKNLDFDVAESRKYMNPMVAILMDFVGRLLHQDPHLSALIQTNFEMGEVHETFLSGANRLFELVSAGNVEEFMAETRMAVRHFGDTKRAQLDSDKILEEQINLSGSSL</sequence>
<dbReference type="AlphaFoldDB" id="A0A7G9ZDC1"/>
<dbReference type="InterPro" id="IPR008927">
    <property type="entry name" value="6-PGluconate_DH-like_C_sf"/>
</dbReference>
<dbReference type="Pfam" id="PF02153">
    <property type="entry name" value="PDH_N"/>
    <property type="match status" value="1"/>
</dbReference>
<dbReference type="InterPro" id="IPR050812">
    <property type="entry name" value="Preph/Arog_dehydrog"/>
</dbReference>
<dbReference type="InterPro" id="IPR003099">
    <property type="entry name" value="Prephen_DH"/>
</dbReference>
<organism evidence="3">
    <name type="scientific">Candidatus Methanophaga sp. ANME-1 ERB7</name>
    <dbReference type="NCBI Taxonomy" id="2759913"/>
    <lineage>
        <taxon>Archaea</taxon>
        <taxon>Methanobacteriati</taxon>
        <taxon>Methanobacteriota</taxon>
        <taxon>Stenosarchaea group</taxon>
        <taxon>Methanomicrobia</taxon>
        <taxon>Candidatus Methanophagales</taxon>
        <taxon>Candidatus Methanophagaceae</taxon>
        <taxon>Candidatus Methanophaga</taxon>
    </lineage>
</organism>
<dbReference type="GO" id="GO:0070403">
    <property type="term" value="F:NAD+ binding"/>
    <property type="evidence" value="ECO:0007669"/>
    <property type="project" value="InterPro"/>
</dbReference>
<dbReference type="InterPro" id="IPR046826">
    <property type="entry name" value="PDH_N"/>
</dbReference>